<evidence type="ECO:0000256" key="3">
    <source>
        <dbReference type="ARBA" id="ARBA00022448"/>
    </source>
</evidence>
<reference evidence="14" key="1">
    <citation type="submission" date="2011-08" db="EMBL/GenBank/DDBJ databases">
        <authorList>
            <person name="Hoffman M."/>
            <person name="Strain E.A."/>
            <person name="Brown E."/>
            <person name="Allard M.W."/>
        </authorList>
    </citation>
    <scope>NUCLEOTIDE SEQUENCE</scope>
    <source>
        <strain evidence="14">ATCC 19109</strain>
    </source>
</reference>
<dbReference type="Proteomes" id="UP000003836">
    <property type="component" value="Unassembled WGS sequence"/>
</dbReference>
<dbReference type="PRINTS" id="PR01023">
    <property type="entry name" value="NAFLGMOTY"/>
</dbReference>
<dbReference type="PANTHER" id="PTHR30329">
    <property type="entry name" value="STATOR ELEMENT OF FLAGELLAR MOTOR COMPLEX"/>
    <property type="match status" value="1"/>
</dbReference>
<proteinExistence type="inferred from homology"/>
<dbReference type="PATRIC" id="fig|1051646.9.peg.2244"/>
<reference evidence="13 16" key="3">
    <citation type="submission" date="2014-08" db="EMBL/GenBank/DDBJ databases">
        <title>First Complete Genome Sequence of the Shellfish Pathogen Vibrio tubiashii.</title>
        <authorList>
            <person name="Richards G.P."/>
            <person name="Needleman D.S."/>
            <person name="Watson M.A."/>
            <person name="Bono J.L."/>
        </authorList>
    </citation>
    <scope>NUCLEOTIDE SEQUENCE [LARGE SCALE GENOMIC DNA]</scope>
    <source>
        <strain evidence="13 16">ATCC 19109</strain>
    </source>
</reference>
<dbReference type="EMBL" id="AFWI01000177">
    <property type="protein sequence ID" value="EGU50709.1"/>
    <property type="molecule type" value="Genomic_DNA"/>
</dbReference>
<keyword evidence="7" id="KW-0626">Porin</keyword>
<dbReference type="HOGENOM" id="CLU_031536_0_1_6"/>
<dbReference type="Gene3D" id="2.40.160.20">
    <property type="match status" value="1"/>
</dbReference>
<dbReference type="KEGG" id="vtu:IX91_11390"/>
<name>F9T9Y0_9VIBR</name>
<dbReference type="SUPFAM" id="SSF56925">
    <property type="entry name" value="OMPA-like"/>
    <property type="match status" value="1"/>
</dbReference>
<dbReference type="GO" id="GO:0006811">
    <property type="term" value="P:monoatomic ion transport"/>
    <property type="evidence" value="ECO:0007669"/>
    <property type="project" value="UniProtKB-KW"/>
</dbReference>
<keyword evidence="5" id="KW-0812">Transmembrane</keyword>
<evidence type="ECO:0000313" key="15">
    <source>
        <dbReference type="Proteomes" id="UP000003836"/>
    </source>
</evidence>
<keyword evidence="8 10" id="KW-0472">Membrane</keyword>
<dbReference type="InterPro" id="IPR011250">
    <property type="entry name" value="OMP/PagP_B-barrel"/>
</dbReference>
<dbReference type="EMBL" id="CP009354">
    <property type="protein sequence ID" value="AIW14779.1"/>
    <property type="molecule type" value="Genomic_DNA"/>
</dbReference>
<evidence type="ECO:0000256" key="1">
    <source>
        <dbReference type="ARBA" id="ARBA00004571"/>
    </source>
</evidence>
<evidence type="ECO:0000313" key="16">
    <source>
        <dbReference type="Proteomes" id="UP000030071"/>
    </source>
</evidence>
<comment type="similarity">
    <text evidence="2">Belongs to the outer membrane OOP (TC 1.B.6) superfamily. OmpA family.</text>
</comment>
<keyword evidence="6" id="KW-0406">Ion transport</keyword>
<dbReference type="InterPro" id="IPR006664">
    <property type="entry name" value="OMP_bac"/>
</dbReference>
<evidence type="ECO:0000313" key="14">
    <source>
        <dbReference type="EMBL" id="EGU50709.1"/>
    </source>
</evidence>
<dbReference type="AlphaFoldDB" id="F9T9Y0"/>
<dbReference type="CDD" id="cd07185">
    <property type="entry name" value="OmpA_C-like"/>
    <property type="match status" value="1"/>
</dbReference>
<dbReference type="STRING" id="1051646.IX91_11390"/>
<evidence type="ECO:0000256" key="10">
    <source>
        <dbReference type="PROSITE-ProRule" id="PRU00473"/>
    </source>
</evidence>
<evidence type="ECO:0000256" key="5">
    <source>
        <dbReference type="ARBA" id="ARBA00022692"/>
    </source>
</evidence>
<dbReference type="PROSITE" id="PS51123">
    <property type="entry name" value="OMPA_2"/>
    <property type="match status" value="1"/>
</dbReference>
<dbReference type="GO" id="GO:0046930">
    <property type="term" value="C:pore complex"/>
    <property type="evidence" value="ECO:0007669"/>
    <property type="project" value="UniProtKB-KW"/>
</dbReference>
<evidence type="ECO:0000256" key="4">
    <source>
        <dbReference type="ARBA" id="ARBA00022452"/>
    </source>
</evidence>
<dbReference type="InterPro" id="IPR006665">
    <property type="entry name" value="OmpA-like"/>
</dbReference>
<dbReference type="Gene3D" id="3.30.1330.60">
    <property type="entry name" value="OmpA-like domain"/>
    <property type="match status" value="1"/>
</dbReference>
<dbReference type="PROSITE" id="PS01068">
    <property type="entry name" value="OMPA_1"/>
    <property type="match status" value="1"/>
</dbReference>
<evidence type="ECO:0000259" key="12">
    <source>
        <dbReference type="PROSITE" id="PS51123"/>
    </source>
</evidence>
<dbReference type="RefSeq" id="WP_004746790.1">
    <property type="nucleotide sequence ID" value="NZ_AFWI01000177.1"/>
</dbReference>
<dbReference type="InterPro" id="IPR006690">
    <property type="entry name" value="OMPA-like_CS"/>
</dbReference>
<dbReference type="eggNOG" id="COG2885">
    <property type="taxonomic scope" value="Bacteria"/>
</dbReference>
<evidence type="ECO:0000256" key="8">
    <source>
        <dbReference type="ARBA" id="ARBA00023136"/>
    </source>
</evidence>
<evidence type="ECO:0000256" key="9">
    <source>
        <dbReference type="ARBA" id="ARBA00023237"/>
    </source>
</evidence>
<comment type="subcellular location">
    <subcellularLocation>
        <location evidence="1">Cell outer membrane</location>
        <topology evidence="1">Multi-pass membrane protein</topology>
    </subcellularLocation>
</comment>
<dbReference type="Pfam" id="PF00691">
    <property type="entry name" value="OmpA"/>
    <property type="match status" value="1"/>
</dbReference>
<keyword evidence="4" id="KW-1134">Transmembrane beta strand</keyword>
<feature type="domain" description="OmpA-like" evidence="12">
    <location>
        <begin position="201"/>
        <end position="318"/>
    </location>
</feature>
<dbReference type="PRINTS" id="PR01021">
    <property type="entry name" value="OMPADOMAIN"/>
</dbReference>
<accession>F9T9Y0</accession>
<evidence type="ECO:0000313" key="13">
    <source>
        <dbReference type="EMBL" id="AIW14779.1"/>
    </source>
</evidence>
<dbReference type="SUPFAM" id="SSF103088">
    <property type="entry name" value="OmpA-like"/>
    <property type="match status" value="1"/>
</dbReference>
<dbReference type="Proteomes" id="UP000030071">
    <property type="component" value="Chromosome 1"/>
</dbReference>
<dbReference type="GeneID" id="23445326"/>
<dbReference type="Pfam" id="PF01389">
    <property type="entry name" value="OmpA_membrane"/>
    <property type="match status" value="1"/>
</dbReference>
<protein>
    <submittedName>
        <fullName evidence="13 14">Membrane protein</fullName>
    </submittedName>
</protein>
<keyword evidence="9" id="KW-0998">Cell outer membrane</keyword>
<evidence type="ECO:0000256" key="6">
    <source>
        <dbReference type="ARBA" id="ARBA00023065"/>
    </source>
</evidence>
<dbReference type="InterPro" id="IPR050330">
    <property type="entry name" value="Bact_OuterMem_StrucFunc"/>
</dbReference>
<organism evidence="13 16">
    <name type="scientific">Vibrio tubiashii ATCC 19109</name>
    <dbReference type="NCBI Taxonomy" id="1051646"/>
    <lineage>
        <taxon>Bacteria</taxon>
        <taxon>Pseudomonadati</taxon>
        <taxon>Pseudomonadota</taxon>
        <taxon>Gammaproteobacteria</taxon>
        <taxon>Vibrionales</taxon>
        <taxon>Vibrionaceae</taxon>
        <taxon>Vibrio</taxon>
        <taxon>Vibrio oreintalis group</taxon>
    </lineage>
</organism>
<feature type="signal peptide" evidence="11">
    <location>
        <begin position="1"/>
        <end position="21"/>
    </location>
</feature>
<dbReference type="GO" id="GO:0009279">
    <property type="term" value="C:cell outer membrane"/>
    <property type="evidence" value="ECO:0007669"/>
    <property type="project" value="UniProtKB-SubCell"/>
</dbReference>
<sequence>MNKKVVVASSLILLVSASANAQIYLGAKAGASWVDDLCTSGSQCDENSWALGSFLGYEFNDHFALEAGLDTLGKTTGAGYTDAGLISYSLAPRFNIPLTNSLDVFAKAGGAYVEYGNKSDSTLMGSLGLSYNVLPNIDIQLEYQRLADIDIESHGISGNAVTLGFTTKFGSSANTVNEPVVQEEMQLQNVAVEEVIVKPVMKTYETQVVYSVQFKFDSAELTDSSKVALQEVSEFMLQYPESSVDVIGHTDISGPASYNLTLSEQRAQSVADVINSFGVNNSRINVKGEGVSNPVASNETREGRIQNRRAEVVINEFEYQVN</sequence>
<evidence type="ECO:0000256" key="2">
    <source>
        <dbReference type="ARBA" id="ARBA00005710"/>
    </source>
</evidence>
<dbReference type="eggNOG" id="COG3637">
    <property type="taxonomic scope" value="Bacteria"/>
</dbReference>
<gene>
    <name evidence="13" type="ORF">IX91_11390</name>
    <name evidence="14" type="ORF">VITU9109_03217</name>
</gene>
<reference evidence="14 15" key="2">
    <citation type="journal article" date="2012" name="Int. J. Syst. Evol. Microbiol.">
        <title>Vibrio caribbeanicus sp. nov., isolated from the marine sponge Scleritoderma cyanea.</title>
        <authorList>
            <person name="Hoffmann M."/>
            <person name="Monday S.R."/>
            <person name="Allard M.W."/>
            <person name="Strain E.A."/>
            <person name="Whittaker P."/>
            <person name="Naum M."/>
            <person name="McCarthy P.J."/>
            <person name="Lopez J.V."/>
            <person name="Fischer M."/>
            <person name="Brown E.W."/>
        </authorList>
    </citation>
    <scope>NUCLEOTIDE SEQUENCE [LARGE SCALE GENOMIC DNA]</scope>
    <source>
        <strain evidence="14 15">ATCC 19109</strain>
    </source>
</reference>
<feature type="chain" id="PRO_5003388314" evidence="11">
    <location>
        <begin position="22"/>
        <end position="322"/>
    </location>
</feature>
<evidence type="ECO:0000256" key="11">
    <source>
        <dbReference type="SAM" id="SignalP"/>
    </source>
</evidence>
<dbReference type="InterPro" id="IPR000498">
    <property type="entry name" value="OmpA-like_TM_dom"/>
</dbReference>
<keyword evidence="3" id="KW-0813">Transport</keyword>
<keyword evidence="11" id="KW-0732">Signal</keyword>
<dbReference type="InterPro" id="IPR036737">
    <property type="entry name" value="OmpA-like_sf"/>
</dbReference>
<dbReference type="PANTHER" id="PTHR30329:SF21">
    <property type="entry name" value="LIPOPROTEIN YIAD-RELATED"/>
    <property type="match status" value="1"/>
</dbReference>
<dbReference type="GO" id="GO:0015288">
    <property type="term" value="F:porin activity"/>
    <property type="evidence" value="ECO:0007669"/>
    <property type="project" value="UniProtKB-KW"/>
</dbReference>
<keyword evidence="15" id="KW-1185">Reference proteome</keyword>
<evidence type="ECO:0000256" key="7">
    <source>
        <dbReference type="ARBA" id="ARBA00023114"/>
    </source>
</evidence>